<sequence>MTCQPSSDTHHACTFPRLRAGFAAATFTLGMGAFVAALAPQQAAAQEAFMVCDEQRALEQALASDGDFMPDGCRVMRLSTLDTDQGRFCVMEFDESDDPGLMDRLTDAALPDTWWMRCADLGEAM</sequence>
<keyword evidence="1" id="KW-0812">Transmembrane</keyword>
<dbReference type="Proteomes" id="UP000182800">
    <property type="component" value="Unassembled WGS sequence"/>
</dbReference>
<dbReference type="STRING" id="1653334.GA0071312_1180"/>
<dbReference type="RefSeq" id="WP_131817719.1">
    <property type="nucleotide sequence ID" value="NZ_FMBM01000001.1"/>
</dbReference>
<evidence type="ECO:0000313" key="5">
    <source>
        <dbReference type="Proteomes" id="UP000182800"/>
    </source>
</evidence>
<reference evidence="2 4" key="1">
    <citation type="submission" date="2015-09" db="EMBL/GenBank/DDBJ databases">
        <title>Identification and resolution of microdiversity through metagenomic sequencing of parallel consortia.</title>
        <authorList>
            <person name="Nelson W.C."/>
            <person name="Romine M.F."/>
            <person name="Lindemann S.R."/>
        </authorList>
    </citation>
    <scope>NUCLEOTIDE SEQUENCE [LARGE SCALE GENOMIC DNA]</scope>
    <source>
        <strain evidence="2">HL-109</strain>
    </source>
</reference>
<reference evidence="3 5" key="2">
    <citation type="submission" date="2016-08" db="EMBL/GenBank/DDBJ databases">
        <authorList>
            <person name="Varghese N."/>
            <person name="Submissions Spin"/>
        </authorList>
    </citation>
    <scope>NUCLEOTIDE SEQUENCE [LARGE SCALE GENOMIC DNA]</scope>
    <source>
        <strain evidence="3 5">HL-109</strain>
    </source>
</reference>
<protein>
    <submittedName>
        <fullName evidence="2">Uncharacterized protein</fullName>
    </submittedName>
</protein>
<dbReference type="EMBL" id="FMBM01000001">
    <property type="protein sequence ID" value="SCC79813.1"/>
    <property type="molecule type" value="Genomic_DNA"/>
</dbReference>
<evidence type="ECO:0000313" key="3">
    <source>
        <dbReference type="EMBL" id="SCC79813.1"/>
    </source>
</evidence>
<dbReference type="OrthoDB" id="7281500at2"/>
<evidence type="ECO:0000313" key="2">
    <source>
        <dbReference type="EMBL" id="KPQ09686.1"/>
    </source>
</evidence>
<evidence type="ECO:0000256" key="1">
    <source>
        <dbReference type="SAM" id="Phobius"/>
    </source>
</evidence>
<accession>A0A0P7ZXR7</accession>
<feature type="transmembrane region" description="Helical" evidence="1">
    <location>
        <begin position="20"/>
        <end position="40"/>
    </location>
</feature>
<keyword evidence="1" id="KW-1133">Transmembrane helix</keyword>
<keyword evidence="5" id="KW-1185">Reference proteome</keyword>
<dbReference type="EMBL" id="LJSX01000023">
    <property type="protein sequence ID" value="KPQ09686.1"/>
    <property type="molecule type" value="Genomic_DNA"/>
</dbReference>
<proteinExistence type="predicted"/>
<name>A0A0P7ZXR7_9HYPH</name>
<keyword evidence="1" id="KW-0472">Membrane</keyword>
<dbReference type="AlphaFoldDB" id="A0A0P7ZXR7"/>
<organism evidence="2 4">
    <name type="scientific">Saliniramus fredricksonii</name>
    <dbReference type="NCBI Taxonomy" id="1653334"/>
    <lineage>
        <taxon>Bacteria</taxon>
        <taxon>Pseudomonadati</taxon>
        <taxon>Pseudomonadota</taxon>
        <taxon>Alphaproteobacteria</taxon>
        <taxon>Hyphomicrobiales</taxon>
        <taxon>Salinarimonadaceae</taxon>
        <taxon>Saliniramus</taxon>
    </lineage>
</organism>
<evidence type="ECO:0000313" key="4">
    <source>
        <dbReference type="Proteomes" id="UP000050497"/>
    </source>
</evidence>
<gene>
    <name evidence="3" type="ORF">GA0071312_1180</name>
    <name evidence="2" type="ORF">HLUCCO17_13670</name>
</gene>
<comment type="caution">
    <text evidence="2">The sequence shown here is derived from an EMBL/GenBank/DDBJ whole genome shotgun (WGS) entry which is preliminary data.</text>
</comment>
<dbReference type="Proteomes" id="UP000050497">
    <property type="component" value="Unassembled WGS sequence"/>
</dbReference>